<dbReference type="AlphaFoldDB" id="A0A245ZJU7"/>
<evidence type="ECO:0000256" key="1">
    <source>
        <dbReference type="ARBA" id="ARBA00022898"/>
    </source>
</evidence>
<dbReference type="OrthoDB" id="9804366at2"/>
<accession>A0A245ZJU7</accession>
<evidence type="ECO:0000313" key="5">
    <source>
        <dbReference type="Proteomes" id="UP000197783"/>
    </source>
</evidence>
<dbReference type="InterPro" id="IPR015424">
    <property type="entry name" value="PyrdxlP-dep_Trfase"/>
</dbReference>
<dbReference type="InterPro" id="IPR000192">
    <property type="entry name" value="Aminotrans_V_dom"/>
</dbReference>
<protein>
    <submittedName>
        <fullName evidence="4">Isopenicillin N epimerase</fullName>
        <ecNumber evidence="4">5.1.1.17</ecNumber>
    </submittedName>
</protein>
<dbReference type="PANTHER" id="PTHR43092:SF6">
    <property type="entry name" value="BLR1280 PROTEIN"/>
    <property type="match status" value="1"/>
</dbReference>
<reference evidence="4 5" key="1">
    <citation type="submission" date="2017-03" db="EMBL/GenBank/DDBJ databases">
        <title>Genome sequence of Sphingomonas mucosissima DSM 17494.</title>
        <authorList>
            <person name="Poehlein A."/>
            <person name="Wuebbeler J.H."/>
            <person name="Steinbuechel A."/>
            <person name="Daniel R."/>
        </authorList>
    </citation>
    <scope>NUCLEOTIDE SEQUENCE [LARGE SCALE GENOMIC DNA]</scope>
    <source>
        <strain evidence="4 5">DSM 17494</strain>
    </source>
</reference>
<dbReference type="SUPFAM" id="SSF53383">
    <property type="entry name" value="PLP-dependent transferases"/>
    <property type="match status" value="1"/>
</dbReference>
<feature type="chain" id="PRO_5012941700" evidence="2">
    <location>
        <begin position="25"/>
        <end position="420"/>
    </location>
</feature>
<dbReference type="PANTHER" id="PTHR43092">
    <property type="entry name" value="L-CYSTEINE DESULFHYDRASE"/>
    <property type="match status" value="1"/>
</dbReference>
<feature type="domain" description="Aminotransferase class V" evidence="3">
    <location>
        <begin position="93"/>
        <end position="407"/>
    </location>
</feature>
<sequence length="420" mass="45338">MHNRRGFIGGAAAAMAAMSGAANANGARASGASFAARYDVDRSIVNLDAAYYGAMTRTTAAAYRRHGEWVNRHNALFLRSALPGPTRDARLQPATDATASLIGAKPDEVALCAGGTEALYGLIVNYRLLKSGDAVLMADVDYDEMQHAMAYLESSRDIRVERMTVPEPATAANILAAYDEALLRNPRIRLVLLTHVSNRNGLVMPVREIVDMARRRGADVILDSAQAVGLLPVDVDALGVDFMGFSLHKWVAAPLGTGGIYIRRNRLADIAPWLGNHIRADDDVRARVPTGTVDFAARLTVPHAIAEHLASGPERKLAHLSELQARWVAGVSGVAGLQIVHPQEPDRHAVIGAFRLPKQSSWPDAQRAQKVLLEKHRVLVVAKQGLASGPVLRVTPALFNTEAEIDRMSAAVRAERTLFT</sequence>
<keyword evidence="1" id="KW-0663">Pyridoxal phosphate</keyword>
<evidence type="ECO:0000259" key="3">
    <source>
        <dbReference type="Pfam" id="PF00266"/>
    </source>
</evidence>
<evidence type="ECO:0000256" key="2">
    <source>
        <dbReference type="SAM" id="SignalP"/>
    </source>
</evidence>
<keyword evidence="2" id="KW-0732">Signal</keyword>
<dbReference type="InterPro" id="IPR015422">
    <property type="entry name" value="PyrdxlP-dep_Trfase_small"/>
</dbReference>
<dbReference type="PROSITE" id="PS51318">
    <property type="entry name" value="TAT"/>
    <property type="match status" value="1"/>
</dbReference>
<keyword evidence="4" id="KW-0413">Isomerase</keyword>
<dbReference type="EC" id="5.1.1.17" evidence="4"/>
<organism evidence="4 5">
    <name type="scientific">Sphingomonas mucosissima</name>
    <dbReference type="NCBI Taxonomy" id="370959"/>
    <lineage>
        <taxon>Bacteria</taxon>
        <taxon>Pseudomonadati</taxon>
        <taxon>Pseudomonadota</taxon>
        <taxon>Alphaproteobacteria</taxon>
        <taxon>Sphingomonadales</taxon>
        <taxon>Sphingomonadaceae</taxon>
        <taxon>Sphingomonas</taxon>
    </lineage>
</organism>
<name>A0A245ZJU7_9SPHN</name>
<gene>
    <name evidence="4" type="primary">cefD_1</name>
    <name evidence="4" type="ORF">SPMU_24180</name>
</gene>
<dbReference type="Pfam" id="PF00266">
    <property type="entry name" value="Aminotran_5"/>
    <property type="match status" value="1"/>
</dbReference>
<dbReference type="Proteomes" id="UP000197783">
    <property type="component" value="Unassembled WGS sequence"/>
</dbReference>
<dbReference type="InterPro" id="IPR015421">
    <property type="entry name" value="PyrdxlP-dep_Trfase_major"/>
</dbReference>
<dbReference type="EMBL" id="NBBJ01000003">
    <property type="protein sequence ID" value="OWK29996.1"/>
    <property type="molecule type" value="Genomic_DNA"/>
</dbReference>
<dbReference type="InterPro" id="IPR006311">
    <property type="entry name" value="TAT_signal"/>
</dbReference>
<dbReference type="Gene3D" id="3.90.1150.10">
    <property type="entry name" value="Aspartate Aminotransferase, domain 1"/>
    <property type="match status" value="1"/>
</dbReference>
<evidence type="ECO:0000313" key="4">
    <source>
        <dbReference type="EMBL" id="OWK29996.1"/>
    </source>
</evidence>
<dbReference type="GO" id="GO:0045439">
    <property type="term" value="F:isopenicillin-N epimerase activity"/>
    <property type="evidence" value="ECO:0007669"/>
    <property type="project" value="UniProtKB-EC"/>
</dbReference>
<proteinExistence type="predicted"/>
<keyword evidence="5" id="KW-1185">Reference proteome</keyword>
<dbReference type="Gene3D" id="3.40.640.10">
    <property type="entry name" value="Type I PLP-dependent aspartate aminotransferase-like (Major domain)"/>
    <property type="match status" value="1"/>
</dbReference>
<comment type="caution">
    <text evidence="4">The sequence shown here is derived from an EMBL/GenBank/DDBJ whole genome shotgun (WGS) entry which is preliminary data.</text>
</comment>
<dbReference type="RefSeq" id="WP_088334054.1">
    <property type="nucleotide sequence ID" value="NZ_NBBJ01000003.1"/>
</dbReference>
<feature type="signal peptide" evidence="2">
    <location>
        <begin position="1"/>
        <end position="24"/>
    </location>
</feature>